<proteinExistence type="predicted"/>
<dbReference type="SMART" id="SM00256">
    <property type="entry name" value="FBOX"/>
    <property type="match status" value="1"/>
</dbReference>
<accession>A0AA39LKL0</accession>
<organism evidence="2 3">
    <name type="scientific">Steinernema hermaphroditum</name>
    <dbReference type="NCBI Taxonomy" id="289476"/>
    <lineage>
        <taxon>Eukaryota</taxon>
        <taxon>Metazoa</taxon>
        <taxon>Ecdysozoa</taxon>
        <taxon>Nematoda</taxon>
        <taxon>Chromadorea</taxon>
        <taxon>Rhabditida</taxon>
        <taxon>Tylenchina</taxon>
        <taxon>Panagrolaimomorpha</taxon>
        <taxon>Strongyloidoidea</taxon>
        <taxon>Steinernematidae</taxon>
        <taxon>Steinernema</taxon>
    </lineage>
</organism>
<dbReference type="InterPro" id="IPR001810">
    <property type="entry name" value="F-box_dom"/>
</dbReference>
<dbReference type="SUPFAM" id="SSF81383">
    <property type="entry name" value="F-box domain"/>
    <property type="match status" value="1"/>
</dbReference>
<protein>
    <recommendedName>
        <fullName evidence="1">F-box domain-containing protein</fullName>
    </recommendedName>
</protein>
<reference evidence="2" key="1">
    <citation type="submission" date="2023-06" db="EMBL/GenBank/DDBJ databases">
        <title>Genomic analysis of the entomopathogenic nematode Steinernema hermaphroditum.</title>
        <authorList>
            <person name="Schwarz E.M."/>
            <person name="Heppert J.K."/>
            <person name="Baniya A."/>
            <person name="Schwartz H.T."/>
            <person name="Tan C.-H."/>
            <person name="Antoshechkin I."/>
            <person name="Sternberg P.W."/>
            <person name="Goodrich-Blair H."/>
            <person name="Dillman A.R."/>
        </authorList>
    </citation>
    <scope>NUCLEOTIDE SEQUENCE</scope>
    <source>
        <strain evidence="2">PS9179</strain>
        <tissue evidence="2">Whole animal</tissue>
    </source>
</reference>
<name>A0AA39LKL0_9BILA</name>
<comment type="caution">
    <text evidence="2">The sequence shown here is derived from an EMBL/GenBank/DDBJ whole genome shotgun (WGS) entry which is preliminary data.</text>
</comment>
<dbReference type="Pfam" id="PF12937">
    <property type="entry name" value="F-box-like"/>
    <property type="match status" value="1"/>
</dbReference>
<dbReference type="Proteomes" id="UP001175271">
    <property type="component" value="Unassembled WGS sequence"/>
</dbReference>
<dbReference type="Gene3D" id="1.20.1280.50">
    <property type="match status" value="1"/>
</dbReference>
<sequence>MGNAIKIKLRKKAKAAPLPFGNDLLYEIFLCLDAKSILQCRQVNRRWNAVIIGRSLMSFNDCFLETFSKECRISPLDRPHKYITFYLNDIVRDLPLILPRHLSITQISLGDYLHSVAEQLLELNLFRSLKSVILGMTPECDSTRLTNVWKTLIIAKSSSECTPKDLWNVPMSIQDLIFLLEYLADEVTLFSDMDISINELLQILACLIADPRPCCLRSFYITGCAYGIGLQMFGNVSSNKEHMELRSPDGQWIIEFKRLGRTSIKCSPTVYV</sequence>
<dbReference type="CDD" id="cd09917">
    <property type="entry name" value="F-box_SF"/>
    <property type="match status" value="1"/>
</dbReference>
<keyword evidence="3" id="KW-1185">Reference proteome</keyword>
<dbReference type="InterPro" id="IPR036047">
    <property type="entry name" value="F-box-like_dom_sf"/>
</dbReference>
<dbReference type="AlphaFoldDB" id="A0AA39LKL0"/>
<evidence type="ECO:0000313" key="3">
    <source>
        <dbReference type="Proteomes" id="UP001175271"/>
    </source>
</evidence>
<feature type="domain" description="F-box" evidence="1">
    <location>
        <begin position="20"/>
        <end position="60"/>
    </location>
</feature>
<gene>
    <name evidence="2" type="ORF">QR680_015302</name>
</gene>
<dbReference type="EMBL" id="JAUCMV010000004">
    <property type="protein sequence ID" value="KAK0400535.1"/>
    <property type="molecule type" value="Genomic_DNA"/>
</dbReference>
<evidence type="ECO:0000259" key="1">
    <source>
        <dbReference type="SMART" id="SM00256"/>
    </source>
</evidence>
<evidence type="ECO:0000313" key="2">
    <source>
        <dbReference type="EMBL" id="KAK0400535.1"/>
    </source>
</evidence>